<proteinExistence type="predicted"/>
<evidence type="ECO:0000313" key="4">
    <source>
        <dbReference type="Proteomes" id="UP001642409"/>
    </source>
</evidence>
<keyword evidence="1" id="KW-1133">Transmembrane helix</keyword>
<evidence type="ECO:0000256" key="1">
    <source>
        <dbReference type="SAM" id="Phobius"/>
    </source>
</evidence>
<reference evidence="3 4" key="2">
    <citation type="submission" date="2024-07" db="EMBL/GenBank/DDBJ databases">
        <authorList>
            <person name="Akdeniz Z."/>
        </authorList>
    </citation>
    <scope>NUCLEOTIDE SEQUENCE [LARGE SCALE GENOMIC DNA]</scope>
</reference>
<dbReference type="InterPro" id="IPR009091">
    <property type="entry name" value="RCC1/BLIP-II"/>
</dbReference>
<accession>A0AA86TRC2</accession>
<reference evidence="2" key="1">
    <citation type="submission" date="2023-06" db="EMBL/GenBank/DDBJ databases">
        <authorList>
            <person name="Kurt Z."/>
        </authorList>
    </citation>
    <scope>NUCLEOTIDE SEQUENCE</scope>
</reference>
<sequence length="459" mass="49372">MFFTMCFTQVKIASFNSISGVSLAQASEDKVLDIVACQSAMYQIAENGTILAKGSKNGLLDNTAYFSYLSLGINNVAQVICLKNKMGYVTKSGAAYLEGPLVQGKLTFAQIPSAPAGVLKIVTNGDITFALTKAGIYAVGECRSYLCGTTAESDPVVYTLVPIAPILPADIKTISLDKFLFIYMNNGDVYALGENEGGVLPAAAYPDLGVIRRVGNGIKNLQLGWNVSRAETSLYFINGTALTVFNRNSTPQYRVVETEVYDFLVQESTHIIALKEQSVFVFAEVSTFLKETSYFCKANPLDAICIKLASGTFDEVTDCPASSTSEFCKVLKCEDSPADVSCVVASCADTNSTCWSIYCAKDADLAKATPKCYLNYAKATFAAQLENAKDFVFHNDMLLQVAYSTNPQKLAAGGAAGIAIAVCVVVFIIISVIVFVIYRKKHVSSNNVEASSNIMRPAK</sequence>
<feature type="transmembrane region" description="Helical" evidence="1">
    <location>
        <begin position="410"/>
        <end position="438"/>
    </location>
</feature>
<dbReference type="EMBL" id="CAXDID020000081">
    <property type="protein sequence ID" value="CAL6018666.1"/>
    <property type="molecule type" value="Genomic_DNA"/>
</dbReference>
<keyword evidence="1" id="KW-0472">Membrane</keyword>
<protein>
    <submittedName>
        <fullName evidence="2">Regulator of chromosome condensation 1/beta-lactamase-inhibitor protein II</fullName>
    </submittedName>
    <submittedName>
        <fullName evidence="3">Regulator_of chromosome condensation 1/beta-lactamase-inhibitor protein II</fullName>
    </submittedName>
</protein>
<keyword evidence="1" id="KW-0812">Transmembrane</keyword>
<evidence type="ECO:0000313" key="2">
    <source>
        <dbReference type="EMBL" id="CAI9925736.1"/>
    </source>
</evidence>
<name>A0AA86TRC2_9EUKA</name>
<dbReference type="Proteomes" id="UP001642409">
    <property type="component" value="Unassembled WGS sequence"/>
</dbReference>
<dbReference type="SUPFAM" id="SSF50985">
    <property type="entry name" value="RCC1/BLIP-II"/>
    <property type="match status" value="1"/>
</dbReference>
<gene>
    <name evidence="2" type="ORF">HINF_LOCUS13381</name>
    <name evidence="3" type="ORF">HINF_LOCUS26577</name>
</gene>
<dbReference type="EMBL" id="CATOUU010000347">
    <property type="protein sequence ID" value="CAI9925736.1"/>
    <property type="molecule type" value="Genomic_DNA"/>
</dbReference>
<organism evidence="2">
    <name type="scientific">Hexamita inflata</name>
    <dbReference type="NCBI Taxonomy" id="28002"/>
    <lineage>
        <taxon>Eukaryota</taxon>
        <taxon>Metamonada</taxon>
        <taxon>Diplomonadida</taxon>
        <taxon>Hexamitidae</taxon>
        <taxon>Hexamitinae</taxon>
        <taxon>Hexamita</taxon>
    </lineage>
</organism>
<evidence type="ECO:0000313" key="3">
    <source>
        <dbReference type="EMBL" id="CAL6018666.1"/>
    </source>
</evidence>
<dbReference type="Gene3D" id="2.130.10.30">
    <property type="entry name" value="Regulator of chromosome condensation 1/beta-lactamase-inhibitor protein II"/>
    <property type="match status" value="1"/>
</dbReference>
<keyword evidence="4" id="KW-1185">Reference proteome</keyword>
<dbReference type="AlphaFoldDB" id="A0AA86TRC2"/>
<comment type="caution">
    <text evidence="2">The sequence shown here is derived from an EMBL/GenBank/DDBJ whole genome shotgun (WGS) entry which is preliminary data.</text>
</comment>